<evidence type="ECO:0000313" key="1">
    <source>
        <dbReference type="EMBL" id="OQU92568.1"/>
    </source>
</evidence>
<organism evidence="1 2">
    <name type="scientific">Sorghum bicolor</name>
    <name type="common">Sorghum</name>
    <name type="synonym">Sorghum vulgare</name>
    <dbReference type="NCBI Taxonomy" id="4558"/>
    <lineage>
        <taxon>Eukaryota</taxon>
        <taxon>Viridiplantae</taxon>
        <taxon>Streptophyta</taxon>
        <taxon>Embryophyta</taxon>
        <taxon>Tracheophyta</taxon>
        <taxon>Spermatophyta</taxon>
        <taxon>Magnoliopsida</taxon>
        <taxon>Liliopsida</taxon>
        <taxon>Poales</taxon>
        <taxon>Poaceae</taxon>
        <taxon>PACMAD clade</taxon>
        <taxon>Panicoideae</taxon>
        <taxon>Andropogonodae</taxon>
        <taxon>Andropogoneae</taxon>
        <taxon>Sorghinae</taxon>
        <taxon>Sorghum</taxon>
    </lineage>
</organism>
<reference evidence="1 2" key="1">
    <citation type="journal article" date="2009" name="Nature">
        <title>The Sorghum bicolor genome and the diversification of grasses.</title>
        <authorList>
            <person name="Paterson A.H."/>
            <person name="Bowers J.E."/>
            <person name="Bruggmann R."/>
            <person name="Dubchak I."/>
            <person name="Grimwood J."/>
            <person name="Gundlach H."/>
            <person name="Haberer G."/>
            <person name="Hellsten U."/>
            <person name="Mitros T."/>
            <person name="Poliakov A."/>
            <person name="Schmutz J."/>
            <person name="Spannagl M."/>
            <person name="Tang H."/>
            <person name="Wang X."/>
            <person name="Wicker T."/>
            <person name="Bharti A.K."/>
            <person name="Chapman J."/>
            <person name="Feltus F.A."/>
            <person name="Gowik U."/>
            <person name="Grigoriev I.V."/>
            <person name="Lyons E."/>
            <person name="Maher C.A."/>
            <person name="Martis M."/>
            <person name="Narechania A."/>
            <person name="Otillar R.P."/>
            <person name="Penning B.W."/>
            <person name="Salamov A.A."/>
            <person name="Wang Y."/>
            <person name="Zhang L."/>
            <person name="Carpita N.C."/>
            <person name="Freeling M."/>
            <person name="Gingle A.R."/>
            <person name="Hash C.T."/>
            <person name="Keller B."/>
            <person name="Klein P."/>
            <person name="Kresovich S."/>
            <person name="McCann M.C."/>
            <person name="Ming R."/>
            <person name="Peterson D.G."/>
            <person name="Mehboob-ur-Rahman"/>
            <person name="Ware D."/>
            <person name="Westhoff P."/>
            <person name="Mayer K.F."/>
            <person name="Messing J."/>
            <person name="Rokhsar D.S."/>
        </authorList>
    </citation>
    <scope>NUCLEOTIDE SEQUENCE [LARGE SCALE GENOMIC DNA]</scope>
    <source>
        <strain evidence="2">cv. BTx623</strain>
    </source>
</reference>
<dbReference type="InParanoid" id="A0A1Z5S9H8"/>
<keyword evidence="2" id="KW-1185">Reference proteome</keyword>
<gene>
    <name evidence="1" type="ORF">SORBI_3001G366401</name>
</gene>
<name>A0A1Z5S9H8_SORBI</name>
<dbReference type="AlphaFoldDB" id="A0A1Z5S9H8"/>
<sequence>MFQLLLCACPVAPSPTPTDGYPRACFSSSPLYPAVACSLVSSASTSSTQRLVAFSCRQKDWNGLLVYLPSLLRDSFCCSTLHRPSILGLGRQDGSL</sequence>
<reference evidence="2" key="2">
    <citation type="journal article" date="2018" name="Plant J.">
        <title>The Sorghum bicolor reference genome: improved assembly, gene annotations, a transcriptome atlas, and signatures of genome organization.</title>
        <authorList>
            <person name="McCormick R.F."/>
            <person name="Truong S.K."/>
            <person name="Sreedasyam A."/>
            <person name="Jenkins J."/>
            <person name="Shu S."/>
            <person name="Sims D."/>
            <person name="Kennedy M."/>
            <person name="Amirebrahimi M."/>
            <person name="Weers B.D."/>
            <person name="McKinley B."/>
            <person name="Mattison A."/>
            <person name="Morishige D.T."/>
            <person name="Grimwood J."/>
            <person name="Schmutz J."/>
            <person name="Mullet J.E."/>
        </authorList>
    </citation>
    <scope>NUCLEOTIDE SEQUENCE [LARGE SCALE GENOMIC DNA]</scope>
    <source>
        <strain evidence="2">cv. BTx623</strain>
    </source>
</reference>
<dbReference type="Gramene" id="OQU92568">
    <property type="protein sequence ID" value="OQU92568"/>
    <property type="gene ID" value="SORBI_3001G366401"/>
</dbReference>
<evidence type="ECO:0000313" key="2">
    <source>
        <dbReference type="Proteomes" id="UP000000768"/>
    </source>
</evidence>
<dbReference type="Proteomes" id="UP000000768">
    <property type="component" value="Chromosome 1"/>
</dbReference>
<accession>A0A1Z5S9H8</accession>
<protein>
    <submittedName>
        <fullName evidence="1">Uncharacterized protein</fullName>
    </submittedName>
</protein>
<dbReference type="EMBL" id="CM000760">
    <property type="protein sequence ID" value="OQU92568.1"/>
    <property type="molecule type" value="Genomic_DNA"/>
</dbReference>
<proteinExistence type="predicted"/>